<dbReference type="AlphaFoldDB" id="A0AAN9YHB4"/>
<keyword evidence="4" id="KW-1185">Reference proteome</keyword>
<keyword evidence="2" id="KW-0812">Transmembrane</keyword>
<accession>A0AAN9YHB4</accession>
<evidence type="ECO:0000256" key="2">
    <source>
        <dbReference type="SAM" id="Phobius"/>
    </source>
</evidence>
<dbReference type="PANTHER" id="PTHR40623">
    <property type="entry name" value="INTEGRAL MEMBRANE PROTEIN"/>
    <property type="match status" value="1"/>
</dbReference>
<feature type="compositionally biased region" description="Polar residues" evidence="1">
    <location>
        <begin position="265"/>
        <end position="288"/>
    </location>
</feature>
<feature type="region of interest" description="Disordered" evidence="1">
    <location>
        <begin position="133"/>
        <end position="192"/>
    </location>
</feature>
<gene>
    <name evidence="3" type="ORF">SLS53_003091</name>
</gene>
<feature type="compositionally biased region" description="Basic residues" evidence="1">
    <location>
        <begin position="520"/>
        <end position="532"/>
    </location>
</feature>
<proteinExistence type="predicted"/>
<protein>
    <submittedName>
        <fullName evidence="3">Uncharacterized protein</fullName>
    </submittedName>
</protein>
<dbReference type="EMBL" id="JAJSPL020000009">
    <property type="protein sequence ID" value="KAK7744858.1"/>
    <property type="molecule type" value="Genomic_DNA"/>
</dbReference>
<feature type="compositionally biased region" description="Low complexity" evidence="1">
    <location>
        <begin position="435"/>
        <end position="463"/>
    </location>
</feature>
<name>A0AAN9YHB4_9PEZI</name>
<evidence type="ECO:0000313" key="3">
    <source>
        <dbReference type="EMBL" id="KAK7744858.1"/>
    </source>
</evidence>
<feature type="compositionally biased region" description="Polar residues" evidence="1">
    <location>
        <begin position="501"/>
        <end position="514"/>
    </location>
</feature>
<sequence>MANGTFFISWQLWEEMTFVLASAIVVVFLVGLVKLWWTNRHMRKIEQLDAEKQARMVQVRKSGLPAQANLNVGRFGGEIPFGIKAIEAGAEVEGIWIARMASMASRPPDRKWSSKRKVKTPVASALLEINGMGLSPSKRVRRGSSRASRISRREIMGGSSSQTKGKLERLSLLEEERTSRDIPVREGSSEQYAIDGQSTNLAAQGGTPQPGHKGPLGRIQRSLKKVTSAGTHDAHPKNSRMSGEGVREFREQAAARKPQRFYPKKSTTPLVEPSSKNQVARPQVNSLPSEYELGRVPGQAGPARDRSGQYPSGQSISAPRGHEIPRRTSSNSTSSSLETFVTTSEMPKNFVPAWQPPPLENHPALADGDGMSSQGQRYGTRRSLRSTQHPTHRLSSADSTSLHDAHDAAQSTPQMATAAHRYPPNSSRSASVAYSRPQPVTQHQQQQSASSSSTQHSPTLGSSDSYVNVTKRRVNSNFEVLPAGTFGGIHEQAYGPLPTREPSSAADSVRSSFDSQGSGGKRKSRNRLRKKSISSQYSK</sequence>
<evidence type="ECO:0000256" key="1">
    <source>
        <dbReference type="SAM" id="MobiDB-lite"/>
    </source>
</evidence>
<keyword evidence="2" id="KW-0472">Membrane</keyword>
<feature type="region of interest" description="Disordered" evidence="1">
    <location>
        <begin position="488"/>
        <end position="539"/>
    </location>
</feature>
<evidence type="ECO:0000313" key="4">
    <source>
        <dbReference type="Proteomes" id="UP001320245"/>
    </source>
</evidence>
<feature type="transmembrane region" description="Helical" evidence="2">
    <location>
        <begin position="16"/>
        <end position="37"/>
    </location>
</feature>
<comment type="caution">
    <text evidence="3">The sequence shown here is derived from an EMBL/GenBank/DDBJ whole genome shotgun (WGS) entry which is preliminary data.</text>
</comment>
<organism evidence="3 4">
    <name type="scientific">Cytospora paraplurivora</name>
    <dbReference type="NCBI Taxonomy" id="2898453"/>
    <lineage>
        <taxon>Eukaryota</taxon>
        <taxon>Fungi</taxon>
        <taxon>Dikarya</taxon>
        <taxon>Ascomycota</taxon>
        <taxon>Pezizomycotina</taxon>
        <taxon>Sordariomycetes</taxon>
        <taxon>Sordariomycetidae</taxon>
        <taxon>Diaporthales</taxon>
        <taxon>Cytosporaceae</taxon>
        <taxon>Cytospora</taxon>
    </lineage>
</organism>
<feature type="compositionally biased region" description="Polar residues" evidence="1">
    <location>
        <begin position="385"/>
        <end position="400"/>
    </location>
</feature>
<feature type="compositionally biased region" description="Basic and acidic residues" evidence="1">
    <location>
        <begin position="245"/>
        <end position="254"/>
    </location>
</feature>
<feature type="compositionally biased region" description="Polar residues" evidence="1">
    <location>
        <begin position="337"/>
        <end position="346"/>
    </location>
</feature>
<feature type="compositionally biased region" description="Basic and acidic residues" evidence="1">
    <location>
        <begin position="165"/>
        <end position="188"/>
    </location>
</feature>
<dbReference type="PANTHER" id="PTHR40623:SF2">
    <property type="entry name" value="INTEGRAL MEMBRANE PROTEIN"/>
    <property type="match status" value="1"/>
</dbReference>
<dbReference type="Proteomes" id="UP001320245">
    <property type="component" value="Unassembled WGS sequence"/>
</dbReference>
<keyword evidence="2" id="KW-1133">Transmembrane helix</keyword>
<reference evidence="3 4" key="1">
    <citation type="journal article" date="2023" name="PLoS ONE">
        <title>Cytospora paraplurivora sp. nov. isolated from orchards with fruit tree decline syndrome in Ontario, Canada.</title>
        <authorList>
            <person name="Ilyukhin E."/>
            <person name="Nguyen H.D.T."/>
            <person name="Castle A.J."/>
            <person name="Ellouze W."/>
        </authorList>
    </citation>
    <scope>NUCLEOTIDE SEQUENCE [LARGE SCALE GENOMIC DNA]</scope>
    <source>
        <strain evidence="3 4">FDS-564</strain>
    </source>
</reference>
<feature type="region of interest" description="Disordered" evidence="1">
    <location>
        <begin position="224"/>
        <end position="467"/>
    </location>
</feature>